<organism evidence="7 8">
    <name type="scientific">Lolium multiflorum</name>
    <name type="common">Italian ryegrass</name>
    <name type="synonym">Lolium perenne subsp. multiflorum</name>
    <dbReference type="NCBI Taxonomy" id="4521"/>
    <lineage>
        <taxon>Eukaryota</taxon>
        <taxon>Viridiplantae</taxon>
        <taxon>Streptophyta</taxon>
        <taxon>Embryophyta</taxon>
        <taxon>Tracheophyta</taxon>
        <taxon>Spermatophyta</taxon>
        <taxon>Magnoliopsida</taxon>
        <taxon>Liliopsida</taxon>
        <taxon>Poales</taxon>
        <taxon>Poaceae</taxon>
        <taxon>BOP clade</taxon>
        <taxon>Pooideae</taxon>
        <taxon>Poodae</taxon>
        <taxon>Poeae</taxon>
        <taxon>Poeae Chloroplast Group 2 (Poeae type)</taxon>
        <taxon>Loliodinae</taxon>
        <taxon>Loliinae</taxon>
        <taxon>Lolium</taxon>
    </lineage>
</organism>
<accession>A0AAD8U5Y2</accession>
<name>A0AAD8U5Y2_LOLMU</name>
<feature type="transmembrane region" description="Helical" evidence="5">
    <location>
        <begin position="202"/>
        <end position="233"/>
    </location>
</feature>
<sequence>MAAAAASPETALPPEAGPEYEEDDDGEEECRICRLPAEADRPLRRPCACRGSIKFVHDDCQLRWLAARHQNQCEVCNGVISTRPLYAADAPARLSLSELMVSLPSKLLGLLAPLLFAVYVVCDSFIHLATLWTWRIAFARTFLEAFRLLSFRVRPSSVFASIALWVVFVHSLVPFAVAPFARWVARLETRRQGFGGLDGLQALALIAVEASLTVVIGDMVLACMLGFLPFSLGRIILWWTSYFNLSNVEGVEFYTSTISTLLIGYGFIFTVGACFAGLHTLHHYLKGEQLGITLFIRRLSGMFFRGIVYLITVANIGFNLLNLMILRPLFFGWLLDICTSKMFGATLSQRFKMLTASSLSSTALHWLLGHIFLNLRPRLSRFLHKVLRLGVTISFSSVHHNVYEPFYTFYLKKLLFLLVDTIFVALVVFVPIEVADRLSPEVFPLDITYFNRPGKGTSVWQGPQKYAVSLSAILHIRFLISNTMVYLEWLVERVIGYWFVTSGKALGSNDAPKDQNGSSDEANDKRTFVVVRTMLRVVLAWLTAVIFNTAMIFCPISVWRALLFAIPQLPVADELKSNDLFAIAVGFFIISTIVATFRDIFACMTFRGPWLVDLKRHLLVFLWMVVAPYMMGLLVDLSLISPFIGPDDDFPVLDFFCTWSLGWQVKNLWMNMARFTAAAPFLAYFIDERWDGKLTQARVDWSSGAISLSWFFQDIYIPVARKLLAALGLPYLLAKGLFPRLGCSAAVNSMVYRFAWLSSLGFYVICYLGKLLCIKLHDSIRDDHYIIGERLQDIADCS</sequence>
<feature type="transmembrane region" description="Helical" evidence="5">
    <location>
        <begin position="353"/>
        <end position="375"/>
    </location>
</feature>
<reference evidence="7" key="1">
    <citation type="submission" date="2023-07" db="EMBL/GenBank/DDBJ databases">
        <title>A chromosome-level genome assembly of Lolium multiflorum.</title>
        <authorList>
            <person name="Chen Y."/>
            <person name="Copetti D."/>
            <person name="Kolliker R."/>
            <person name="Studer B."/>
        </authorList>
    </citation>
    <scope>NUCLEOTIDE SEQUENCE</scope>
    <source>
        <strain evidence="7">02402/16</strain>
        <tissue evidence="7">Leaf</tissue>
    </source>
</reference>
<keyword evidence="2" id="KW-0863">Zinc-finger</keyword>
<feature type="transmembrane region" description="Helical" evidence="5">
    <location>
        <begin position="107"/>
        <end position="138"/>
    </location>
</feature>
<feature type="transmembrane region" description="Helical" evidence="5">
    <location>
        <begin position="580"/>
        <end position="597"/>
    </location>
</feature>
<dbReference type="GO" id="GO:0036503">
    <property type="term" value="P:ERAD pathway"/>
    <property type="evidence" value="ECO:0007669"/>
    <property type="project" value="TreeGrafter"/>
</dbReference>
<feature type="compositionally biased region" description="Low complexity" evidence="4">
    <location>
        <begin position="1"/>
        <end position="14"/>
    </location>
</feature>
<dbReference type="InterPro" id="IPR011016">
    <property type="entry name" value="Znf_RING-CH"/>
</dbReference>
<feature type="transmembrane region" description="Helical" evidence="5">
    <location>
        <begin position="618"/>
        <end position="644"/>
    </location>
</feature>
<dbReference type="InterPro" id="IPR056521">
    <property type="entry name" value="MARCHF6-like_C"/>
</dbReference>
<feature type="transmembrane region" description="Helical" evidence="5">
    <location>
        <begin position="158"/>
        <end position="181"/>
    </location>
</feature>
<evidence type="ECO:0000256" key="4">
    <source>
        <dbReference type="SAM" id="MobiDB-lite"/>
    </source>
</evidence>
<dbReference type="AlphaFoldDB" id="A0AAD8U5Y2"/>
<keyword evidence="1" id="KW-0479">Metal-binding</keyword>
<keyword evidence="8" id="KW-1185">Reference proteome</keyword>
<evidence type="ECO:0000256" key="5">
    <source>
        <dbReference type="SAM" id="Phobius"/>
    </source>
</evidence>
<dbReference type="SUPFAM" id="SSF57850">
    <property type="entry name" value="RING/U-box"/>
    <property type="match status" value="1"/>
</dbReference>
<feature type="transmembrane region" description="Helical" evidence="5">
    <location>
        <begin position="466"/>
        <end position="487"/>
    </location>
</feature>
<dbReference type="EMBL" id="JAUUTY010000001">
    <property type="protein sequence ID" value="KAK1698379.1"/>
    <property type="molecule type" value="Genomic_DNA"/>
</dbReference>
<proteinExistence type="predicted"/>
<evidence type="ECO:0000256" key="1">
    <source>
        <dbReference type="ARBA" id="ARBA00022723"/>
    </source>
</evidence>
<evidence type="ECO:0000313" key="7">
    <source>
        <dbReference type="EMBL" id="KAK1698379.1"/>
    </source>
</evidence>
<feature type="transmembrane region" description="Helical" evidence="5">
    <location>
        <begin position="754"/>
        <end position="773"/>
    </location>
</feature>
<feature type="transmembrane region" description="Helical" evidence="5">
    <location>
        <begin position="535"/>
        <end position="560"/>
    </location>
</feature>
<evidence type="ECO:0000256" key="2">
    <source>
        <dbReference type="ARBA" id="ARBA00022771"/>
    </source>
</evidence>
<evidence type="ECO:0000259" key="6">
    <source>
        <dbReference type="PROSITE" id="PS51292"/>
    </source>
</evidence>
<gene>
    <name evidence="7" type="ORF">QYE76_015076</name>
</gene>
<dbReference type="InterPro" id="IPR013083">
    <property type="entry name" value="Znf_RING/FYVE/PHD"/>
</dbReference>
<feature type="transmembrane region" description="Helical" evidence="5">
    <location>
        <begin position="414"/>
        <end position="432"/>
    </location>
</feature>
<dbReference type="PROSITE" id="PS51292">
    <property type="entry name" value="ZF_RING_CH"/>
    <property type="match status" value="1"/>
</dbReference>
<dbReference type="Gene3D" id="3.30.40.10">
    <property type="entry name" value="Zinc/RING finger domain, C3HC4 (zinc finger)"/>
    <property type="match status" value="1"/>
</dbReference>
<feature type="transmembrane region" description="Helical" evidence="5">
    <location>
        <begin position="302"/>
        <end position="325"/>
    </location>
</feature>
<keyword evidence="5" id="KW-0812">Transmembrane</keyword>
<keyword evidence="5" id="KW-0472">Membrane</keyword>
<protein>
    <recommendedName>
        <fullName evidence="6">RING-CH-type domain-containing protein</fullName>
    </recommendedName>
</protein>
<dbReference type="Pfam" id="PF23113">
    <property type="entry name" value="MARCHF6_C"/>
    <property type="match status" value="1"/>
</dbReference>
<feature type="region of interest" description="Disordered" evidence="4">
    <location>
        <begin position="1"/>
        <end position="25"/>
    </location>
</feature>
<dbReference type="Proteomes" id="UP001231189">
    <property type="component" value="Unassembled WGS sequence"/>
</dbReference>
<feature type="transmembrane region" description="Helical" evidence="5">
    <location>
        <begin position="253"/>
        <end position="281"/>
    </location>
</feature>
<keyword evidence="5" id="KW-1133">Transmembrane helix</keyword>
<evidence type="ECO:0000313" key="8">
    <source>
        <dbReference type="Proteomes" id="UP001231189"/>
    </source>
</evidence>
<dbReference type="PANTHER" id="PTHR13145:SF1">
    <property type="entry name" value="RING-CH-TYPE DOMAIN-CONTAINING PROTEIN"/>
    <property type="match status" value="1"/>
</dbReference>
<dbReference type="SMART" id="SM00744">
    <property type="entry name" value="RINGv"/>
    <property type="match status" value="1"/>
</dbReference>
<dbReference type="GO" id="GO:0008270">
    <property type="term" value="F:zinc ion binding"/>
    <property type="evidence" value="ECO:0007669"/>
    <property type="project" value="UniProtKB-KW"/>
</dbReference>
<evidence type="ECO:0000256" key="3">
    <source>
        <dbReference type="ARBA" id="ARBA00022833"/>
    </source>
</evidence>
<dbReference type="GO" id="GO:0005789">
    <property type="term" value="C:endoplasmic reticulum membrane"/>
    <property type="evidence" value="ECO:0007669"/>
    <property type="project" value="TreeGrafter"/>
</dbReference>
<dbReference type="Pfam" id="PF12906">
    <property type="entry name" value="RINGv"/>
    <property type="match status" value="1"/>
</dbReference>
<dbReference type="CDD" id="cd16702">
    <property type="entry name" value="RING_CH-C4HC3_MARCH6"/>
    <property type="match status" value="1"/>
</dbReference>
<keyword evidence="3" id="KW-0862">Zinc</keyword>
<feature type="domain" description="RING-CH-type" evidence="6">
    <location>
        <begin position="22"/>
        <end position="83"/>
    </location>
</feature>
<dbReference type="PANTHER" id="PTHR13145">
    <property type="entry name" value="SSM4 PROTEIN"/>
    <property type="match status" value="1"/>
</dbReference>
<comment type="caution">
    <text evidence="7">The sequence shown here is derived from an EMBL/GenBank/DDBJ whole genome shotgun (WGS) entry which is preliminary data.</text>
</comment>